<evidence type="ECO:0000313" key="2">
    <source>
        <dbReference type="Proteomes" id="UP000595362"/>
    </source>
</evidence>
<evidence type="ECO:0000313" key="1">
    <source>
        <dbReference type="EMBL" id="QQG36529.1"/>
    </source>
</evidence>
<sequence length="234" mass="26794">MDDSNVTDISRFRKGFATQASAPVLESFAEPTATEDAPHKVLLACMEEQSPHLIQYFRESMQELLRDMNLDASLTAQAGVLNDIRLDKGEPLVVENSTIAFWVQFEPRLWDTIMQSYEEHIWTCNSDAFTKVCESVSPDALDYFLEHGHHREPERIRATFEEDYKRRMKPLSLLEDMIAQHMPGVNVTTAIYHGPDFVTPVITLSAKDHRDLRDHVRAFLEQTPAGNRPLLRPV</sequence>
<proteinExistence type="predicted"/>
<gene>
    <name evidence="1" type="ORF">HYS17_01695</name>
</gene>
<dbReference type="Proteomes" id="UP000595362">
    <property type="component" value="Chromosome"/>
</dbReference>
<accession>A0A7T5UGR1</accession>
<organism evidence="1 2">
    <name type="scientific">Micavibrio aeruginosavorus</name>
    <dbReference type="NCBI Taxonomy" id="349221"/>
    <lineage>
        <taxon>Bacteria</taxon>
        <taxon>Pseudomonadati</taxon>
        <taxon>Bdellovibrionota</taxon>
        <taxon>Bdellovibrionia</taxon>
        <taxon>Bdellovibrionales</taxon>
        <taxon>Pseudobdellovibrionaceae</taxon>
        <taxon>Micavibrio</taxon>
    </lineage>
</organism>
<reference evidence="1 2" key="1">
    <citation type="submission" date="2020-07" db="EMBL/GenBank/DDBJ databases">
        <title>Huge and variable diversity of episymbiotic CPR bacteria and DPANN archaea in groundwater ecosystems.</title>
        <authorList>
            <person name="He C.Y."/>
            <person name="Keren R."/>
            <person name="Whittaker M."/>
            <person name="Farag I.F."/>
            <person name="Doudna J."/>
            <person name="Cate J.H.D."/>
            <person name="Banfield J.F."/>
        </authorList>
    </citation>
    <scope>NUCLEOTIDE SEQUENCE [LARGE SCALE GENOMIC DNA]</scope>
    <source>
        <strain evidence="1">NC_groundwater_70_Ag_B-0.1um_54_66</strain>
    </source>
</reference>
<dbReference type="EMBL" id="CP066681">
    <property type="protein sequence ID" value="QQG36529.1"/>
    <property type="molecule type" value="Genomic_DNA"/>
</dbReference>
<name>A0A7T5UGR1_9BACT</name>
<protein>
    <submittedName>
        <fullName evidence="1">Uncharacterized protein</fullName>
    </submittedName>
</protein>
<dbReference type="AlphaFoldDB" id="A0A7T5UGR1"/>